<feature type="transmembrane region" description="Helical" evidence="9">
    <location>
        <begin position="180"/>
        <end position="198"/>
    </location>
</feature>
<reference evidence="10" key="1">
    <citation type="submission" date="2022-06" db="EMBL/GenBank/DDBJ databases">
        <title>Alkalicoccobacillus porphyridii sp. nov., isolated from a marine red alga, Porphyridium purpureum and reclassification of Shouchella plakortidis and Shouchella gibsonii as Alkalicoccobacillus plakortidis comb. nov. and Alkalicoccobacillus gibsonii comb. nov.</title>
        <authorList>
            <person name="Kim K.H."/>
            <person name="Lee J.K."/>
            <person name="Han D.M."/>
            <person name="Baek J.H."/>
            <person name="Jeon C.O."/>
        </authorList>
    </citation>
    <scope>NUCLEOTIDE SEQUENCE</scope>
    <source>
        <strain evidence="10">DSM 19153</strain>
    </source>
</reference>
<feature type="transmembrane region" description="Helical" evidence="9">
    <location>
        <begin position="70"/>
        <end position="89"/>
    </location>
</feature>
<gene>
    <name evidence="10" type="ORF">NDM98_05660</name>
</gene>
<comment type="similarity">
    <text evidence="2 9">Belongs to the alanine or glycine:cation symporter (AGCS) (TC 2.A.25) family.</text>
</comment>
<evidence type="ECO:0000256" key="5">
    <source>
        <dbReference type="ARBA" id="ARBA00022692"/>
    </source>
</evidence>
<keyword evidence="3 9" id="KW-0813">Transport</keyword>
<protein>
    <submittedName>
        <fullName evidence="10">Alanine:cation symporter family protein</fullName>
    </submittedName>
</protein>
<comment type="caution">
    <text evidence="10">The sequence shown here is derived from an EMBL/GenBank/DDBJ whole genome shotgun (WGS) entry which is preliminary data.</text>
</comment>
<keyword evidence="5 9" id="KW-0812">Transmembrane</keyword>
<feature type="transmembrane region" description="Helical" evidence="9">
    <location>
        <begin position="298"/>
        <end position="319"/>
    </location>
</feature>
<evidence type="ECO:0000256" key="3">
    <source>
        <dbReference type="ARBA" id="ARBA00022448"/>
    </source>
</evidence>
<evidence type="ECO:0000313" key="10">
    <source>
        <dbReference type="EMBL" id="MCM2675022.1"/>
    </source>
</evidence>
<feature type="transmembrane region" description="Helical" evidence="9">
    <location>
        <begin position="234"/>
        <end position="258"/>
    </location>
</feature>
<dbReference type="PANTHER" id="PTHR30330">
    <property type="entry name" value="AGSS FAMILY TRANSPORTER, SODIUM-ALANINE"/>
    <property type="match status" value="1"/>
</dbReference>
<name>A0ABT0XGK9_9BACI</name>
<comment type="subcellular location">
    <subcellularLocation>
        <location evidence="1 9">Cell membrane</location>
        <topology evidence="1 9">Multi-pass membrane protein</topology>
    </subcellularLocation>
</comment>
<dbReference type="Pfam" id="PF01235">
    <property type="entry name" value="Na_Ala_symp"/>
    <property type="match status" value="1"/>
</dbReference>
<evidence type="ECO:0000256" key="2">
    <source>
        <dbReference type="ARBA" id="ARBA00009261"/>
    </source>
</evidence>
<dbReference type="PRINTS" id="PR00175">
    <property type="entry name" value="NAALASMPORT"/>
</dbReference>
<dbReference type="InterPro" id="IPR001463">
    <property type="entry name" value="Na/Ala_symport"/>
</dbReference>
<dbReference type="Proteomes" id="UP001203665">
    <property type="component" value="Unassembled WGS sequence"/>
</dbReference>
<dbReference type="Gene3D" id="1.20.1740.10">
    <property type="entry name" value="Amino acid/polyamine transporter I"/>
    <property type="match status" value="1"/>
</dbReference>
<feature type="transmembrane region" description="Helical" evidence="9">
    <location>
        <begin position="339"/>
        <end position="364"/>
    </location>
</feature>
<keyword evidence="6 9" id="KW-0769">Symport</keyword>
<dbReference type="NCBIfam" id="TIGR00835">
    <property type="entry name" value="agcS"/>
    <property type="match status" value="1"/>
</dbReference>
<keyword evidence="11" id="KW-1185">Reference proteome</keyword>
<feature type="transmembrane region" description="Helical" evidence="9">
    <location>
        <begin position="207"/>
        <end position="228"/>
    </location>
</feature>
<evidence type="ECO:0000256" key="7">
    <source>
        <dbReference type="ARBA" id="ARBA00022989"/>
    </source>
</evidence>
<feature type="transmembrane region" description="Helical" evidence="9">
    <location>
        <begin position="376"/>
        <end position="396"/>
    </location>
</feature>
<dbReference type="RefSeq" id="WP_251605205.1">
    <property type="nucleotide sequence ID" value="NZ_JAMQJY010000001.1"/>
</dbReference>
<dbReference type="PROSITE" id="PS00873">
    <property type="entry name" value="NA_ALANINE_SYMP"/>
    <property type="match status" value="1"/>
</dbReference>
<evidence type="ECO:0000256" key="4">
    <source>
        <dbReference type="ARBA" id="ARBA00022475"/>
    </source>
</evidence>
<proteinExistence type="inferred from homology"/>
<feature type="transmembrane region" description="Helical" evidence="9">
    <location>
        <begin position="408"/>
        <end position="431"/>
    </location>
</feature>
<feature type="transmembrane region" description="Helical" evidence="9">
    <location>
        <begin position="142"/>
        <end position="160"/>
    </location>
</feature>
<sequence>MDLIIDWIDTLNGFVYTYILIILLVGVGLYFTVKTNFIQIRMFPEMFRVITEKSETEKGVSAFQAFSISAASRVGAANIAGVAMAIAGGGPGAVFWMWVVAIIGMATGLIESLLAQIYKVKDGDNFRGGPAYYIQTALGKKWLAVLFAVLISITFGLIFNSLQANTLANALGEAFEFNPLIVGVIVAILTGVIIFGGVQRISKITSIIVPVMAIFYVAVVGFVVFTNFTLVPSVLGLIVTEAFGFREAGVGILIGALVEGARRGLFSNEAGMGSVPHAAAAAHVSHPVKQGLVQSLGVFFDTIIICSATAFAILLSDVYKNGAENGVALTQASLSEHLGSWAVGFVAIAIFFFAFSSLIGNYYYGESNIQFIKNGTVWLQVYRLAVVVMIIVGSYIEIGLAWGLADVFMAVTAAVNLVVILLISKVAFAAIKDYQQQRKAGKDPVFYQKNIPGLKGADTWVEERESDK</sequence>
<feature type="transmembrane region" description="Helical" evidence="9">
    <location>
        <begin position="15"/>
        <end position="33"/>
    </location>
</feature>
<evidence type="ECO:0000256" key="1">
    <source>
        <dbReference type="ARBA" id="ARBA00004651"/>
    </source>
</evidence>
<keyword evidence="8 9" id="KW-0472">Membrane</keyword>
<organism evidence="10 11">
    <name type="scientific">Alkalicoccobacillus plakortidis</name>
    <dbReference type="NCBI Taxonomy" id="444060"/>
    <lineage>
        <taxon>Bacteria</taxon>
        <taxon>Bacillati</taxon>
        <taxon>Bacillota</taxon>
        <taxon>Bacilli</taxon>
        <taxon>Bacillales</taxon>
        <taxon>Bacillaceae</taxon>
        <taxon>Alkalicoccobacillus</taxon>
    </lineage>
</organism>
<keyword evidence="7 9" id="KW-1133">Transmembrane helix</keyword>
<evidence type="ECO:0000256" key="6">
    <source>
        <dbReference type="ARBA" id="ARBA00022847"/>
    </source>
</evidence>
<dbReference type="EMBL" id="JAMQJY010000001">
    <property type="protein sequence ID" value="MCM2675022.1"/>
    <property type="molecule type" value="Genomic_DNA"/>
</dbReference>
<evidence type="ECO:0000256" key="9">
    <source>
        <dbReference type="RuleBase" id="RU363064"/>
    </source>
</evidence>
<keyword evidence="4 9" id="KW-1003">Cell membrane</keyword>
<accession>A0ABT0XGK9</accession>
<feature type="transmembrane region" description="Helical" evidence="9">
    <location>
        <begin position="95"/>
        <end position="118"/>
    </location>
</feature>
<evidence type="ECO:0000256" key="8">
    <source>
        <dbReference type="ARBA" id="ARBA00023136"/>
    </source>
</evidence>
<dbReference type="PANTHER" id="PTHR30330:SF1">
    <property type="entry name" value="AMINO-ACID CARRIER PROTEIN ALST"/>
    <property type="match status" value="1"/>
</dbReference>
<evidence type="ECO:0000313" key="11">
    <source>
        <dbReference type="Proteomes" id="UP001203665"/>
    </source>
</evidence>